<dbReference type="InterPro" id="IPR005467">
    <property type="entry name" value="His_kinase_dom"/>
</dbReference>
<dbReference type="CDD" id="cd17580">
    <property type="entry name" value="REC_2_DhkD-like"/>
    <property type="match status" value="1"/>
</dbReference>
<evidence type="ECO:0000256" key="2">
    <source>
        <dbReference type="ARBA" id="ARBA00012438"/>
    </source>
</evidence>
<evidence type="ECO:0000256" key="4">
    <source>
        <dbReference type="PROSITE-ProRule" id="PRU00169"/>
    </source>
</evidence>
<dbReference type="EMBL" id="JBHLWP010000022">
    <property type="protein sequence ID" value="MFC0254407.1"/>
    <property type="molecule type" value="Genomic_DNA"/>
</dbReference>
<accession>A0ABV6FLM8</accession>
<evidence type="ECO:0000259" key="6">
    <source>
        <dbReference type="PROSITE" id="PS50110"/>
    </source>
</evidence>
<keyword evidence="7" id="KW-0547">Nucleotide-binding</keyword>
<dbReference type="GO" id="GO:0005524">
    <property type="term" value="F:ATP binding"/>
    <property type="evidence" value="ECO:0007669"/>
    <property type="project" value="UniProtKB-KW"/>
</dbReference>
<feature type="domain" description="Histidine kinase" evidence="5">
    <location>
        <begin position="179"/>
        <end position="396"/>
    </location>
</feature>
<evidence type="ECO:0000313" key="7">
    <source>
        <dbReference type="EMBL" id="MFC0254407.1"/>
    </source>
</evidence>
<dbReference type="Pfam" id="PF02518">
    <property type="entry name" value="HATPase_c"/>
    <property type="match status" value="1"/>
</dbReference>
<dbReference type="InterPro" id="IPR003661">
    <property type="entry name" value="HisK_dim/P_dom"/>
</dbReference>
<dbReference type="Gene3D" id="1.10.287.130">
    <property type="match status" value="1"/>
</dbReference>
<dbReference type="SMART" id="SM00387">
    <property type="entry name" value="HATPase_c"/>
    <property type="match status" value="1"/>
</dbReference>
<dbReference type="InterPro" id="IPR004358">
    <property type="entry name" value="Sig_transdc_His_kin-like_C"/>
</dbReference>
<dbReference type="CDD" id="cd00082">
    <property type="entry name" value="HisKA"/>
    <property type="match status" value="1"/>
</dbReference>
<dbReference type="SUPFAM" id="SSF55874">
    <property type="entry name" value="ATPase domain of HSP90 chaperone/DNA topoisomerase II/histidine kinase"/>
    <property type="match status" value="1"/>
</dbReference>
<keyword evidence="7" id="KW-0067">ATP-binding</keyword>
<dbReference type="SMART" id="SM00388">
    <property type="entry name" value="HisKA"/>
    <property type="match status" value="1"/>
</dbReference>
<dbReference type="SUPFAM" id="SSF47384">
    <property type="entry name" value="Homodimeric domain of signal transducing histidine kinase"/>
    <property type="match status" value="1"/>
</dbReference>
<dbReference type="SMART" id="SM00448">
    <property type="entry name" value="REC"/>
    <property type="match status" value="1"/>
</dbReference>
<dbReference type="PROSITE" id="PS50110">
    <property type="entry name" value="RESPONSE_REGULATORY"/>
    <property type="match status" value="1"/>
</dbReference>
<dbReference type="InterPro" id="IPR011006">
    <property type="entry name" value="CheY-like_superfamily"/>
</dbReference>
<dbReference type="InterPro" id="IPR001789">
    <property type="entry name" value="Sig_transdc_resp-reg_receiver"/>
</dbReference>
<dbReference type="PRINTS" id="PR00344">
    <property type="entry name" value="BCTRLSENSOR"/>
</dbReference>
<dbReference type="Pfam" id="PF00512">
    <property type="entry name" value="HisKA"/>
    <property type="match status" value="1"/>
</dbReference>
<dbReference type="PANTHER" id="PTHR43547:SF2">
    <property type="entry name" value="HYBRID SIGNAL TRANSDUCTION HISTIDINE KINASE C"/>
    <property type="match status" value="1"/>
</dbReference>
<feature type="domain" description="Response regulatory" evidence="6">
    <location>
        <begin position="418"/>
        <end position="534"/>
    </location>
</feature>
<comment type="catalytic activity">
    <reaction evidence="1">
        <text>ATP + protein L-histidine = ADP + protein N-phospho-L-histidine.</text>
        <dbReference type="EC" id="2.7.13.3"/>
    </reaction>
</comment>
<keyword evidence="8" id="KW-1185">Reference proteome</keyword>
<protein>
    <recommendedName>
        <fullName evidence="2">histidine kinase</fullName>
        <ecNumber evidence="2">2.7.13.3</ecNumber>
    </recommendedName>
</protein>
<evidence type="ECO:0000259" key="5">
    <source>
        <dbReference type="PROSITE" id="PS50109"/>
    </source>
</evidence>
<evidence type="ECO:0000256" key="1">
    <source>
        <dbReference type="ARBA" id="ARBA00000085"/>
    </source>
</evidence>
<gene>
    <name evidence="7" type="ORF">ACFFJK_21155</name>
</gene>
<dbReference type="CDD" id="cd00075">
    <property type="entry name" value="HATPase"/>
    <property type="match status" value="1"/>
</dbReference>
<organism evidence="7 8">
    <name type="scientific">Massilia consociata</name>
    <dbReference type="NCBI Taxonomy" id="760117"/>
    <lineage>
        <taxon>Bacteria</taxon>
        <taxon>Pseudomonadati</taxon>
        <taxon>Pseudomonadota</taxon>
        <taxon>Betaproteobacteria</taxon>
        <taxon>Burkholderiales</taxon>
        <taxon>Oxalobacteraceae</taxon>
        <taxon>Telluria group</taxon>
        <taxon>Massilia</taxon>
    </lineage>
</organism>
<reference evidence="7 8" key="1">
    <citation type="submission" date="2024-09" db="EMBL/GenBank/DDBJ databases">
        <authorList>
            <person name="Sun Q."/>
            <person name="Mori K."/>
        </authorList>
    </citation>
    <scope>NUCLEOTIDE SEQUENCE [LARGE SCALE GENOMIC DNA]</scope>
    <source>
        <strain evidence="7 8">CCM 7792</strain>
    </source>
</reference>
<dbReference type="Pfam" id="PF00072">
    <property type="entry name" value="Response_reg"/>
    <property type="match status" value="1"/>
</dbReference>
<keyword evidence="3 4" id="KW-0597">Phosphoprotein</keyword>
<dbReference type="Proteomes" id="UP001589773">
    <property type="component" value="Unassembled WGS sequence"/>
</dbReference>
<evidence type="ECO:0000256" key="3">
    <source>
        <dbReference type="ARBA" id="ARBA00022553"/>
    </source>
</evidence>
<dbReference type="InterPro" id="IPR036890">
    <property type="entry name" value="HATPase_C_sf"/>
</dbReference>
<dbReference type="PANTHER" id="PTHR43547">
    <property type="entry name" value="TWO-COMPONENT HISTIDINE KINASE"/>
    <property type="match status" value="1"/>
</dbReference>
<dbReference type="Gene3D" id="3.40.50.2300">
    <property type="match status" value="1"/>
</dbReference>
<name>A0ABV6FLM8_9BURK</name>
<dbReference type="InterPro" id="IPR036097">
    <property type="entry name" value="HisK_dim/P_sf"/>
</dbReference>
<dbReference type="PROSITE" id="PS50109">
    <property type="entry name" value="HIS_KIN"/>
    <property type="match status" value="1"/>
</dbReference>
<dbReference type="SUPFAM" id="SSF52172">
    <property type="entry name" value="CheY-like"/>
    <property type="match status" value="1"/>
</dbReference>
<evidence type="ECO:0000313" key="8">
    <source>
        <dbReference type="Proteomes" id="UP001589773"/>
    </source>
</evidence>
<dbReference type="RefSeq" id="WP_379681660.1">
    <property type="nucleotide sequence ID" value="NZ_JBHLWP010000022.1"/>
</dbReference>
<dbReference type="EC" id="2.7.13.3" evidence="2"/>
<proteinExistence type="predicted"/>
<dbReference type="Gene3D" id="3.30.565.10">
    <property type="entry name" value="Histidine kinase-like ATPase, C-terminal domain"/>
    <property type="match status" value="1"/>
</dbReference>
<feature type="modified residue" description="4-aspartylphosphate" evidence="4">
    <location>
        <position position="467"/>
    </location>
</feature>
<comment type="caution">
    <text evidence="7">The sequence shown here is derived from an EMBL/GenBank/DDBJ whole genome shotgun (WGS) entry which is preliminary data.</text>
</comment>
<dbReference type="InterPro" id="IPR003594">
    <property type="entry name" value="HATPase_dom"/>
</dbReference>
<sequence length="543" mass="57939">MPAVDAPPQDTAEQGVRDLMGLLALPALWAGRDGETILQLMLQAIYRVVPVRLSYLETVVLPEQPTLVRMHLDGLPVEQEAQATLATACQALLRTPVADGRVFEADTPLGPMRLLRLSMGYGQLGGKILFGSPDVQFPTFNQMAFLRAATSLAVTGLHAARATHEREQASRAKDEFLAMLAHELRNPLAPISAAADLLSMTAAGEQARHASGVITRQVRHMTGLIDDLLDVSRVTRGLVALERAPVDVKRLVALALEQSQPLVEAKRHRVALELPPGPACVDGDAKRLVQVLVNLLNNAAKYTPEGGSIGVRVATAPDTVTIEVSDNGIGMEPGLIRRAFELFVQAERTPDRSQGGLGLGLPLVRSLVGLHGGKVSAHSEGIGHGSRLRVMLPRSEAQGDEVDAVQAPADAQSRQALRTLVVDDNEDAASTLVMYLEASGHVVTVEHDPARAIEAAKSGTFDALLLDLGLPGMDGYELARRIRLQPGAARATIVAITGYGHASDREKSAAAGFDHHFVKPVDMARLVALLSQLHDVGRTPSDT</sequence>